<accession>A0A1J9QDJ1</accession>
<organism evidence="1 2">
    <name type="scientific">Emergomyces pasteurianus Ep9510</name>
    <dbReference type="NCBI Taxonomy" id="1447872"/>
    <lineage>
        <taxon>Eukaryota</taxon>
        <taxon>Fungi</taxon>
        <taxon>Dikarya</taxon>
        <taxon>Ascomycota</taxon>
        <taxon>Pezizomycotina</taxon>
        <taxon>Eurotiomycetes</taxon>
        <taxon>Eurotiomycetidae</taxon>
        <taxon>Onygenales</taxon>
        <taxon>Ajellomycetaceae</taxon>
        <taxon>Emergomyces</taxon>
    </lineage>
</organism>
<proteinExistence type="predicted"/>
<comment type="caution">
    <text evidence="1">The sequence shown here is derived from an EMBL/GenBank/DDBJ whole genome shotgun (WGS) entry which is preliminary data.</text>
</comment>
<keyword evidence="2" id="KW-1185">Reference proteome</keyword>
<name>A0A1J9QDJ1_9EURO</name>
<evidence type="ECO:0000313" key="2">
    <source>
        <dbReference type="Proteomes" id="UP000182235"/>
    </source>
</evidence>
<dbReference type="VEuPathDB" id="FungiDB:AJ78_01659"/>
<dbReference type="EMBL" id="LGRN01000039">
    <property type="protein sequence ID" value="OJD18283.1"/>
    <property type="molecule type" value="Genomic_DNA"/>
</dbReference>
<dbReference type="AlphaFoldDB" id="A0A1J9QDJ1"/>
<evidence type="ECO:0000313" key="1">
    <source>
        <dbReference type="EMBL" id="OJD18283.1"/>
    </source>
</evidence>
<sequence length="104" mass="11582">MTRLVRVGPSCAHIGEGPVATRIYGWPELIIEGTREPEESRVLRSREMGNLDEGKRAAFEMSSTPEDCGETLNTSYPSLHVSEVRQWERVGGLLNLEPRSGGRE</sequence>
<protein>
    <submittedName>
        <fullName evidence="1">Uncharacterized protein</fullName>
    </submittedName>
</protein>
<reference evidence="1 2" key="1">
    <citation type="submission" date="2015-07" db="EMBL/GenBank/DDBJ databases">
        <title>Emmonsia species relationships and genome sequence.</title>
        <authorList>
            <consortium name="The Broad Institute Genomics Platform"/>
            <person name="Cuomo C.A."/>
            <person name="Munoz J.F."/>
            <person name="Imamovic A."/>
            <person name="Priest M.E."/>
            <person name="Young S."/>
            <person name="Clay O.K."/>
            <person name="McEwen J.G."/>
        </authorList>
    </citation>
    <scope>NUCLEOTIDE SEQUENCE [LARGE SCALE GENOMIC DNA]</scope>
    <source>
        <strain evidence="1 2">UAMH 9510</strain>
    </source>
</reference>
<gene>
    <name evidence="1" type="ORF">AJ78_01659</name>
</gene>
<dbReference type="Proteomes" id="UP000182235">
    <property type="component" value="Unassembled WGS sequence"/>
</dbReference>